<keyword evidence="3" id="KW-0812">Transmembrane</keyword>
<evidence type="ECO:0000313" key="9">
    <source>
        <dbReference type="Proteomes" id="UP001500394"/>
    </source>
</evidence>
<sequence>MKKFAIIILLASPQYLWAQSLSIQDLWNQYRGNSKYQQTVLNTQIKTQELKELQTDRIPVFYVDGNLQHNIIIPTTPVPAIAFDPSAQEGAIIPLKFATKWSSKAGVQVQWKLFDPQRKYSEDQKSLEIEKAEIELQRTEENWKKDATLAYAAVVLASYQYQSALEDSVAYAEILQITKNRYKVGRESSSNYISAQQQFERQLIQLYEAFYVLKQADLELNNYIDIKQYKNLSSGFEDIKNAISPRDKNYYDIQSLMVDKRIVDNQWIAAKRQWLPSLTLNGYLGEQYYSNELRITRKEEWFGNSFINLALRIPLSSYFTGQATLRKIQLNSKLIDLQITEKQADDQSLHNKKQLKIAAAEEKLHRLEKIKALALQDMNEQREAYKAGRALITMYNQSLTNYKKAEQDVWQAQYDLIKTILD</sequence>
<evidence type="ECO:0000256" key="7">
    <source>
        <dbReference type="SAM" id="SignalP"/>
    </source>
</evidence>
<evidence type="ECO:0000256" key="3">
    <source>
        <dbReference type="ARBA" id="ARBA00022692"/>
    </source>
</evidence>
<name>A0ABP8QYC1_9SPHI</name>
<keyword evidence="7" id="KW-0732">Signal</keyword>
<feature type="signal peptide" evidence="7">
    <location>
        <begin position="1"/>
        <end position="18"/>
    </location>
</feature>
<keyword evidence="9" id="KW-1185">Reference proteome</keyword>
<evidence type="ECO:0000256" key="5">
    <source>
        <dbReference type="ARBA" id="ARBA00023237"/>
    </source>
</evidence>
<evidence type="ECO:0000256" key="2">
    <source>
        <dbReference type="ARBA" id="ARBA00022452"/>
    </source>
</evidence>
<organism evidence="8 9">
    <name type="scientific">Sphingobacterium thermophilum</name>
    <dbReference type="NCBI Taxonomy" id="768534"/>
    <lineage>
        <taxon>Bacteria</taxon>
        <taxon>Pseudomonadati</taxon>
        <taxon>Bacteroidota</taxon>
        <taxon>Sphingobacteriia</taxon>
        <taxon>Sphingobacteriales</taxon>
        <taxon>Sphingobacteriaceae</taxon>
        <taxon>Sphingobacterium</taxon>
    </lineage>
</organism>
<dbReference type="InterPro" id="IPR051906">
    <property type="entry name" value="TolC-like"/>
</dbReference>
<dbReference type="PANTHER" id="PTHR30026:SF20">
    <property type="entry name" value="OUTER MEMBRANE PROTEIN TOLC"/>
    <property type="match status" value="1"/>
</dbReference>
<reference evidence="9" key="1">
    <citation type="journal article" date="2019" name="Int. J. Syst. Evol. Microbiol.">
        <title>The Global Catalogue of Microorganisms (GCM) 10K type strain sequencing project: providing services to taxonomists for standard genome sequencing and annotation.</title>
        <authorList>
            <consortium name="The Broad Institute Genomics Platform"/>
            <consortium name="The Broad Institute Genome Sequencing Center for Infectious Disease"/>
            <person name="Wu L."/>
            <person name="Ma J."/>
        </authorList>
    </citation>
    <scope>NUCLEOTIDE SEQUENCE [LARGE SCALE GENOMIC DNA]</scope>
    <source>
        <strain evidence="9">JCM 17858</strain>
    </source>
</reference>
<evidence type="ECO:0000256" key="4">
    <source>
        <dbReference type="ARBA" id="ARBA00023136"/>
    </source>
</evidence>
<feature type="coiled-coil region" evidence="6">
    <location>
        <begin position="350"/>
        <end position="377"/>
    </location>
</feature>
<keyword evidence="4" id="KW-0472">Membrane</keyword>
<keyword evidence="6" id="KW-0175">Coiled coil</keyword>
<feature type="chain" id="PRO_5046375773" description="Type I secretion outer membrane protein, TolC family" evidence="7">
    <location>
        <begin position="19"/>
        <end position="422"/>
    </location>
</feature>
<dbReference type="RefSeq" id="WP_345065140.1">
    <property type="nucleotide sequence ID" value="NZ_BAABGR010000006.1"/>
</dbReference>
<dbReference type="Proteomes" id="UP001500394">
    <property type="component" value="Unassembled WGS sequence"/>
</dbReference>
<proteinExistence type="predicted"/>
<evidence type="ECO:0000256" key="6">
    <source>
        <dbReference type="SAM" id="Coils"/>
    </source>
</evidence>
<keyword evidence="2" id="KW-1134">Transmembrane beta strand</keyword>
<gene>
    <name evidence="8" type="ORF">GCM10023173_08390</name>
</gene>
<evidence type="ECO:0008006" key="10">
    <source>
        <dbReference type="Google" id="ProtNLM"/>
    </source>
</evidence>
<dbReference type="Gene3D" id="1.20.1600.10">
    <property type="entry name" value="Outer membrane efflux proteins (OEP)"/>
    <property type="match status" value="1"/>
</dbReference>
<dbReference type="SUPFAM" id="SSF56954">
    <property type="entry name" value="Outer membrane efflux proteins (OEP)"/>
    <property type="match status" value="1"/>
</dbReference>
<dbReference type="EMBL" id="BAABGR010000006">
    <property type="protein sequence ID" value="GAA4513162.1"/>
    <property type="molecule type" value="Genomic_DNA"/>
</dbReference>
<evidence type="ECO:0000313" key="8">
    <source>
        <dbReference type="EMBL" id="GAA4513162.1"/>
    </source>
</evidence>
<keyword evidence="5" id="KW-0998">Cell outer membrane</keyword>
<protein>
    <recommendedName>
        <fullName evidence="10">Type I secretion outer membrane protein, TolC family</fullName>
    </recommendedName>
</protein>
<comment type="subcellular location">
    <subcellularLocation>
        <location evidence="1">Cell outer membrane</location>
    </subcellularLocation>
</comment>
<evidence type="ECO:0000256" key="1">
    <source>
        <dbReference type="ARBA" id="ARBA00004442"/>
    </source>
</evidence>
<dbReference type="PANTHER" id="PTHR30026">
    <property type="entry name" value="OUTER MEMBRANE PROTEIN TOLC"/>
    <property type="match status" value="1"/>
</dbReference>
<comment type="caution">
    <text evidence="8">The sequence shown here is derived from an EMBL/GenBank/DDBJ whole genome shotgun (WGS) entry which is preliminary data.</text>
</comment>
<accession>A0ABP8QYC1</accession>